<feature type="transmembrane region" description="Helical" evidence="2">
    <location>
        <begin position="314"/>
        <end position="336"/>
    </location>
</feature>
<dbReference type="SUPFAM" id="SSF103473">
    <property type="entry name" value="MFS general substrate transporter"/>
    <property type="match status" value="1"/>
</dbReference>
<dbReference type="InterPro" id="IPR039672">
    <property type="entry name" value="MFS_2"/>
</dbReference>
<keyword evidence="2" id="KW-0472">Membrane</keyword>
<feature type="transmembrane region" description="Helical" evidence="2">
    <location>
        <begin position="290"/>
        <end position="308"/>
    </location>
</feature>
<feature type="transmembrane region" description="Helical" evidence="2">
    <location>
        <begin position="138"/>
        <end position="163"/>
    </location>
</feature>
<comment type="caution">
    <text evidence="3">The sequence shown here is derived from an EMBL/GenBank/DDBJ whole genome shotgun (WGS) entry which is preliminary data.</text>
</comment>
<dbReference type="PANTHER" id="PTHR11328:SF24">
    <property type="entry name" value="MAJOR FACILITATOR SUPERFAMILY (MFS) PROFILE DOMAIN-CONTAINING PROTEIN"/>
    <property type="match status" value="1"/>
</dbReference>
<organism evidence="3 4">
    <name type="scientific">Sphingomonas metalli</name>
    <dbReference type="NCBI Taxonomy" id="1779358"/>
    <lineage>
        <taxon>Bacteria</taxon>
        <taxon>Pseudomonadati</taxon>
        <taxon>Pseudomonadota</taxon>
        <taxon>Alphaproteobacteria</taxon>
        <taxon>Sphingomonadales</taxon>
        <taxon>Sphingomonadaceae</taxon>
        <taxon>Sphingomonas</taxon>
    </lineage>
</organism>
<dbReference type="Gene3D" id="1.20.1250.20">
    <property type="entry name" value="MFS general substrate transporter like domains"/>
    <property type="match status" value="2"/>
</dbReference>
<gene>
    <name evidence="3" type="primary">ynaJ</name>
    <name evidence="3" type="ORF">GCM10011380_18920</name>
</gene>
<dbReference type="AlphaFoldDB" id="A0A916WTW7"/>
<keyword evidence="2" id="KW-0812">Transmembrane</keyword>
<reference evidence="3" key="1">
    <citation type="journal article" date="2014" name="Int. J. Syst. Evol. Microbiol.">
        <title>Complete genome sequence of Corynebacterium casei LMG S-19264T (=DSM 44701T), isolated from a smear-ripened cheese.</title>
        <authorList>
            <consortium name="US DOE Joint Genome Institute (JGI-PGF)"/>
            <person name="Walter F."/>
            <person name="Albersmeier A."/>
            <person name="Kalinowski J."/>
            <person name="Ruckert C."/>
        </authorList>
    </citation>
    <scope>NUCLEOTIDE SEQUENCE</scope>
    <source>
        <strain evidence="3">CGMCC 1.15330</strain>
    </source>
</reference>
<feature type="transmembrane region" description="Helical" evidence="2">
    <location>
        <begin position="401"/>
        <end position="420"/>
    </location>
</feature>
<dbReference type="EMBL" id="BMIH01000002">
    <property type="protein sequence ID" value="GGB29597.1"/>
    <property type="molecule type" value="Genomic_DNA"/>
</dbReference>
<dbReference type="PANTHER" id="PTHR11328">
    <property type="entry name" value="MAJOR FACILITATOR SUPERFAMILY DOMAIN-CONTAINING PROTEIN"/>
    <property type="match status" value="1"/>
</dbReference>
<feature type="transmembrane region" description="Helical" evidence="2">
    <location>
        <begin position="46"/>
        <end position="66"/>
    </location>
</feature>
<reference evidence="3" key="2">
    <citation type="submission" date="2020-09" db="EMBL/GenBank/DDBJ databases">
        <authorList>
            <person name="Sun Q."/>
            <person name="Zhou Y."/>
        </authorList>
    </citation>
    <scope>NUCLEOTIDE SEQUENCE</scope>
    <source>
        <strain evidence="3">CGMCC 1.15330</strain>
    </source>
</reference>
<evidence type="ECO:0000313" key="3">
    <source>
        <dbReference type="EMBL" id="GGB29597.1"/>
    </source>
</evidence>
<dbReference type="RefSeq" id="WP_229664480.1">
    <property type="nucleotide sequence ID" value="NZ_BMIH01000002.1"/>
</dbReference>
<dbReference type="InterPro" id="IPR036259">
    <property type="entry name" value="MFS_trans_sf"/>
</dbReference>
<dbReference type="GO" id="GO:0005886">
    <property type="term" value="C:plasma membrane"/>
    <property type="evidence" value="ECO:0007669"/>
    <property type="project" value="TreeGrafter"/>
</dbReference>
<accession>A0A916WTW7</accession>
<evidence type="ECO:0000256" key="1">
    <source>
        <dbReference type="ARBA" id="ARBA00009617"/>
    </source>
</evidence>
<proteinExistence type="inferred from homology"/>
<feature type="transmembrane region" description="Helical" evidence="2">
    <location>
        <begin position="78"/>
        <end position="96"/>
    </location>
</feature>
<feature type="transmembrane region" description="Helical" evidence="2">
    <location>
        <begin position="175"/>
        <end position="194"/>
    </location>
</feature>
<dbReference type="Proteomes" id="UP000623067">
    <property type="component" value="Unassembled WGS sequence"/>
</dbReference>
<evidence type="ECO:0000313" key="4">
    <source>
        <dbReference type="Proteomes" id="UP000623067"/>
    </source>
</evidence>
<feature type="transmembrane region" description="Helical" evidence="2">
    <location>
        <begin position="102"/>
        <end position="126"/>
    </location>
</feature>
<keyword evidence="2" id="KW-1133">Transmembrane helix</keyword>
<sequence>MSRVSRPRLILFAGGDFAFNLYWQSVMLYLLFYYTDALGLPMATAAAIYLAASIWDGIASFAVGALADRLGSARRYRLALVAGAVPLGAAFALAYWPVAAGIGFVLAGHMLFRTAYALVNIPYLAMSARVSADSRDRALVAGLRMLAGTMAAVVVAAGTVPLGERLSGGSAGPPAFFAAALLFAAIGAALLLWVGATFRDAVPGPPASGGSVRAALGSVARNRAFLTLSGAMMAMIVATTMLNKSVLYYFKYFLHDEAAGQLALASMMAVSAAAVPVWMLVARWIGVRRLWFVAVALNSLGLALFALADLPRAGAMQLFLMAMQAATVGLHFAFWAMLPDTVEWGQRAGGARSEGTVFGLAALLQRVAIGLATALLGASFGEAGYTANIAQSPQTLAEMRWTIALVPLGFFLLSGLLMALNPLKPGAHDAVVRELAG</sequence>
<feature type="transmembrane region" description="Helical" evidence="2">
    <location>
        <begin position="262"/>
        <end position="281"/>
    </location>
</feature>
<comment type="similarity">
    <text evidence="1">Belongs to the sodium:galactoside symporter (TC 2.A.2) family.</text>
</comment>
<dbReference type="GO" id="GO:0008643">
    <property type="term" value="P:carbohydrate transport"/>
    <property type="evidence" value="ECO:0007669"/>
    <property type="project" value="InterPro"/>
</dbReference>
<evidence type="ECO:0000256" key="2">
    <source>
        <dbReference type="SAM" id="Phobius"/>
    </source>
</evidence>
<dbReference type="GO" id="GO:0015293">
    <property type="term" value="F:symporter activity"/>
    <property type="evidence" value="ECO:0007669"/>
    <property type="project" value="InterPro"/>
</dbReference>
<feature type="transmembrane region" description="Helical" evidence="2">
    <location>
        <begin position="357"/>
        <end position="381"/>
    </location>
</feature>
<feature type="transmembrane region" description="Helical" evidence="2">
    <location>
        <begin position="224"/>
        <end position="242"/>
    </location>
</feature>
<protein>
    <submittedName>
        <fullName evidence="3">MFS transporter</fullName>
    </submittedName>
</protein>
<dbReference type="Pfam" id="PF13347">
    <property type="entry name" value="MFS_2"/>
    <property type="match status" value="1"/>
</dbReference>
<keyword evidence="4" id="KW-1185">Reference proteome</keyword>
<name>A0A916WTW7_9SPHN</name>
<feature type="transmembrane region" description="Helical" evidence="2">
    <location>
        <begin position="9"/>
        <end position="34"/>
    </location>
</feature>